<comment type="caution">
    <text evidence="5">The sequence shown here is derived from an EMBL/GenBank/DDBJ whole genome shotgun (WGS) entry which is preliminary data.</text>
</comment>
<feature type="transmembrane region" description="Helical" evidence="4">
    <location>
        <begin position="90"/>
        <end position="115"/>
    </location>
</feature>
<organism evidence="5 6">
    <name type="scientific">Pocillopora meandrina</name>
    <dbReference type="NCBI Taxonomy" id="46732"/>
    <lineage>
        <taxon>Eukaryota</taxon>
        <taxon>Metazoa</taxon>
        <taxon>Cnidaria</taxon>
        <taxon>Anthozoa</taxon>
        <taxon>Hexacorallia</taxon>
        <taxon>Scleractinia</taxon>
        <taxon>Astrocoeniina</taxon>
        <taxon>Pocilloporidae</taxon>
        <taxon>Pocillopora</taxon>
    </lineage>
</organism>
<feature type="transmembrane region" description="Helical" evidence="4">
    <location>
        <begin position="51"/>
        <end position="70"/>
    </location>
</feature>
<dbReference type="SUPFAM" id="SSF48452">
    <property type="entry name" value="TPR-like"/>
    <property type="match status" value="1"/>
</dbReference>
<evidence type="ECO:0000256" key="1">
    <source>
        <dbReference type="ARBA" id="ARBA00022803"/>
    </source>
</evidence>
<sequence length="904" mass="100755">MVRKVILTSGLILIGGESRAYVGLACVISGLYGILFAYVSPVEDPFENKMMIITLAVTFVNLGIGAVSKIPKENVPASIDPYVDTVMFNLLVVGANTLVIGLLVVQYSVYLYNFLKEWRKNPKWSMSCCLAMLLPLNDLQGELRGLVGRNMMKQQLQSGRIGMPSVTGAVKDSGAVDFALEEGDDESQDSQRQQDNRQMMDIFFEALKANHASLFELNLENLTLVNTRKSTLSLEQDVTSVVKDGMDLFVVLKQLPEPKERRRIVMHPPVSLASSISSVHQKGPGMFVKNGEPTCTKSSSEVELNESKISEKTKTSFCLNDLRKKMGTLRNAARICAEALSVDEENSSPLSCLAKIYLEAGRPQIALEYIERAIHVNSTDSSLCFIHGNCLAAVGKLEEASNAYVKYMSHLESLGASQHEIHDVQAAIAKVCAKSGNIKIAIDLFSNVLKEDSTHMESLKGFAIHTAGTSQDDLQEAIVILLSLLVQSGGQHQHDVRKELANLMSSPGGMGVFEDQLSEVWCTSESLMFIADILREWGALKETLQLVLRAYELSPHDPGICLYLVHTYEILSKHNEAFLEARSFLIRNGNLQIGRVSCSHFIPVLQLITEEIYLNNTTLCIPPDFENQENIGKALDSEFQQLGLLFTLVKILFVKGALNSTKAFIPVLDKLHKDRGLHLTLLRNEAAFFSCISLVMEVPFSPLPQNPDFIYFASDSHCISPAWRTINYQEKPHVIHPLLATGVKIWHIRKGSSFYPKFALLNALKEVPNDSTVIFNIGEIDCREGLLRAVDKCNYDSVEEAIETIVSIYIDFLKEQNERRGFVTFVHPILPVLKETRNVVLQFNEKLKEAVESCSGLQWLELLDVLLAKQTCEFNSEYHLDGTHVHPKYVSLLEKALKDSLKDV</sequence>
<dbReference type="PANTHER" id="PTHR12558">
    <property type="entry name" value="CELL DIVISION CYCLE 16,23,27"/>
    <property type="match status" value="1"/>
</dbReference>
<dbReference type="EMBL" id="CALNXJ010000001">
    <property type="protein sequence ID" value="CAH3031157.1"/>
    <property type="molecule type" value="Genomic_DNA"/>
</dbReference>
<protein>
    <recommendedName>
        <fullName evidence="3">Cell division cycle protein 27 homolog</fullName>
    </recommendedName>
</protein>
<dbReference type="PANTHER" id="PTHR12558:SF13">
    <property type="entry name" value="CELL DIVISION CYCLE PROTEIN 27 HOMOLOG"/>
    <property type="match status" value="1"/>
</dbReference>
<dbReference type="AlphaFoldDB" id="A0AAU9VLY6"/>
<keyword evidence="4" id="KW-0812">Transmembrane</keyword>
<evidence type="ECO:0000256" key="3">
    <source>
        <dbReference type="ARBA" id="ARBA00039307"/>
    </source>
</evidence>
<keyword evidence="4" id="KW-1133">Transmembrane helix</keyword>
<dbReference type="InterPro" id="IPR019734">
    <property type="entry name" value="TPR_rpt"/>
</dbReference>
<reference evidence="5 6" key="1">
    <citation type="submission" date="2022-05" db="EMBL/GenBank/DDBJ databases">
        <authorList>
            <consortium name="Genoscope - CEA"/>
            <person name="William W."/>
        </authorList>
    </citation>
    <scope>NUCLEOTIDE SEQUENCE [LARGE SCALE GENOMIC DNA]</scope>
</reference>
<proteinExistence type="inferred from homology"/>
<comment type="similarity">
    <text evidence="2">Belongs to the APC3/CDC27 family.</text>
</comment>
<evidence type="ECO:0000256" key="4">
    <source>
        <dbReference type="SAM" id="Phobius"/>
    </source>
</evidence>
<dbReference type="InterPro" id="IPR011990">
    <property type="entry name" value="TPR-like_helical_dom_sf"/>
</dbReference>
<name>A0AAU9VLY6_9CNID</name>
<dbReference type="Proteomes" id="UP001159428">
    <property type="component" value="Unassembled WGS sequence"/>
</dbReference>
<dbReference type="SUPFAM" id="SSF52266">
    <property type="entry name" value="SGNH hydrolase"/>
    <property type="match status" value="1"/>
</dbReference>
<keyword evidence="6" id="KW-1185">Reference proteome</keyword>
<accession>A0AAU9VLY6</accession>
<dbReference type="SMART" id="SM00028">
    <property type="entry name" value="TPR"/>
    <property type="match status" value="3"/>
</dbReference>
<keyword evidence="1" id="KW-0802">TPR repeat</keyword>
<evidence type="ECO:0000313" key="5">
    <source>
        <dbReference type="EMBL" id="CAH3031157.1"/>
    </source>
</evidence>
<feature type="transmembrane region" description="Helical" evidence="4">
    <location>
        <begin position="20"/>
        <end position="39"/>
    </location>
</feature>
<keyword evidence="4" id="KW-0472">Membrane</keyword>
<evidence type="ECO:0000256" key="2">
    <source>
        <dbReference type="ARBA" id="ARBA00038210"/>
    </source>
</evidence>
<dbReference type="Gene3D" id="1.25.40.10">
    <property type="entry name" value="Tetratricopeptide repeat domain"/>
    <property type="match status" value="1"/>
</dbReference>
<gene>
    <name evidence="5" type="ORF">PMEA_00001157</name>
</gene>
<dbReference type="GO" id="GO:0051301">
    <property type="term" value="P:cell division"/>
    <property type="evidence" value="ECO:0007669"/>
    <property type="project" value="TreeGrafter"/>
</dbReference>
<evidence type="ECO:0000313" key="6">
    <source>
        <dbReference type="Proteomes" id="UP001159428"/>
    </source>
</evidence>